<keyword evidence="2" id="KW-1185">Reference proteome</keyword>
<comment type="caution">
    <text evidence="1">The sequence shown here is derived from an EMBL/GenBank/DDBJ whole genome shotgun (WGS) entry which is preliminary data.</text>
</comment>
<gene>
    <name evidence="1" type="ORF">KIPB_008730</name>
</gene>
<name>A0A9K3D171_9EUKA</name>
<dbReference type="AlphaFoldDB" id="A0A9K3D171"/>
<dbReference type="Proteomes" id="UP000265618">
    <property type="component" value="Unassembled WGS sequence"/>
</dbReference>
<organism evidence="1 2">
    <name type="scientific">Kipferlia bialata</name>
    <dbReference type="NCBI Taxonomy" id="797122"/>
    <lineage>
        <taxon>Eukaryota</taxon>
        <taxon>Metamonada</taxon>
        <taxon>Carpediemonas-like organisms</taxon>
        <taxon>Kipferlia</taxon>
    </lineage>
</organism>
<protein>
    <submittedName>
        <fullName evidence="1">Uncharacterized protein</fullName>
    </submittedName>
</protein>
<proteinExistence type="predicted"/>
<dbReference type="OrthoDB" id="27214at2759"/>
<sequence>MNDMFDDPVEGVHLIQDQCCDISKSRGVRFNEALRLDWYSRSIITGCTMPTSITYTTASGAYTLPVYMYTAETVHSSTFPLDASSAKSVSTVRERLVERDAERDSLYAMVGAMGSVPSAYDTFKAPPSGPVPVAGSGCDITDTVAKSVAKDVSDDDRITTLLNGDFTTLYLYTPEDGSGDIAVLRIPEWMPSDADSATTAKLTEWSSELTAMLTRIGNLYNTELIDGLVVDFRYNFGGWGILAGQFAAEIHPSAVSRSVGECDMPITPLAPYLWADRGEVAMSDYETHSTLPMPKASKIQSLSLFLSLSQSTPLPMAYLCQ</sequence>
<evidence type="ECO:0000313" key="1">
    <source>
        <dbReference type="EMBL" id="GIQ86807.1"/>
    </source>
</evidence>
<accession>A0A9K3D171</accession>
<evidence type="ECO:0000313" key="2">
    <source>
        <dbReference type="Proteomes" id="UP000265618"/>
    </source>
</evidence>
<reference evidence="1 2" key="1">
    <citation type="journal article" date="2018" name="PLoS ONE">
        <title>The draft genome of Kipferlia bialata reveals reductive genome evolution in fornicate parasites.</title>
        <authorList>
            <person name="Tanifuji G."/>
            <person name="Takabayashi S."/>
            <person name="Kume K."/>
            <person name="Takagi M."/>
            <person name="Nakayama T."/>
            <person name="Kamikawa R."/>
            <person name="Inagaki Y."/>
            <person name="Hashimoto T."/>
        </authorList>
    </citation>
    <scope>NUCLEOTIDE SEQUENCE [LARGE SCALE GENOMIC DNA]</scope>
    <source>
        <strain evidence="1">NY0173</strain>
    </source>
</reference>
<dbReference type="EMBL" id="BDIP01002775">
    <property type="protein sequence ID" value="GIQ86807.1"/>
    <property type="molecule type" value="Genomic_DNA"/>
</dbReference>